<dbReference type="SUPFAM" id="SSF102114">
    <property type="entry name" value="Radical SAM enzymes"/>
    <property type="match status" value="1"/>
</dbReference>
<dbReference type="STRING" id="1408281.Epro_0100"/>
<comment type="similarity">
    <text evidence="2">Belongs to the anaerobic coproporphyrinogen-III oxidase family. HemW subfamily.</text>
</comment>
<dbReference type="OrthoDB" id="9808022at2"/>
<keyword evidence="6 10" id="KW-0479">Metal-binding</keyword>
<accession>A0A0G3WJ48</accession>
<sequence>MTGLYIHIPFCKQKCFYCDFFSVKYDNALADKYVEAVISHAGQYKPVKVSTIYIGGGTPSVLSEKQIAQLLTSINKTFDISLLTEFTCELNPESVTPEKLKILKDNGVNRLSIGLQSSQDKDLQALGRIHNFDTFAQAFKFARETGFNNINLDLIYGLPNQTLSDWQKNLNEALQFNSEHISLYPLTIEPNTPLYANGTSTDDTLQRRMYEAAAEIFKKAGFKHYEISNWAKAGKESIHNSNYWRNAEYIALGAGASGYYNKKRYKIVEDIEKYIKQINLFIDEEVITDDICETETIILGLRLLNEGVDVKYFKSAAHKAALERFLSQKLLVLKNDRIMLAKNAVFTSNQILSEFV</sequence>
<evidence type="ECO:0000313" key="12">
    <source>
        <dbReference type="EMBL" id="AKL97479.1"/>
    </source>
</evidence>
<reference evidence="12 13" key="1">
    <citation type="submission" date="2014-09" db="EMBL/GenBank/DDBJ databases">
        <title>Complete genome sequence of Endomicrobium proavitum.</title>
        <authorList>
            <person name="Zheng H."/>
        </authorList>
    </citation>
    <scope>NUCLEOTIDE SEQUENCE [LARGE SCALE GENOMIC DNA]</scope>
    <source>
        <strain evidence="12 13">Rsa215</strain>
    </source>
</reference>
<comment type="subcellular location">
    <subcellularLocation>
        <location evidence="10">Cytoplasm</location>
    </subcellularLocation>
</comment>
<dbReference type="SFLD" id="SFLDF00562">
    <property type="entry name" value="HemN-like__clustered_with_heat"/>
    <property type="match status" value="1"/>
</dbReference>
<dbReference type="PROSITE" id="PS51918">
    <property type="entry name" value="RADICAL_SAM"/>
    <property type="match status" value="1"/>
</dbReference>
<evidence type="ECO:0000256" key="9">
    <source>
        <dbReference type="ARBA" id="ARBA00023186"/>
    </source>
</evidence>
<dbReference type="CDD" id="cd01335">
    <property type="entry name" value="Radical_SAM"/>
    <property type="match status" value="1"/>
</dbReference>
<dbReference type="GO" id="GO:0004109">
    <property type="term" value="F:coproporphyrinogen oxidase activity"/>
    <property type="evidence" value="ECO:0007669"/>
    <property type="project" value="InterPro"/>
</dbReference>
<dbReference type="GO" id="GO:0046872">
    <property type="term" value="F:metal ion binding"/>
    <property type="evidence" value="ECO:0007669"/>
    <property type="project" value="UniProtKB-UniRule"/>
</dbReference>
<keyword evidence="13" id="KW-1185">Reference proteome</keyword>
<keyword evidence="9 10" id="KW-0143">Chaperone</keyword>
<dbReference type="InterPro" id="IPR034505">
    <property type="entry name" value="Coproporphyrinogen-III_oxidase"/>
</dbReference>
<name>A0A0G3WJ48_9BACT</name>
<dbReference type="NCBIfam" id="TIGR00539">
    <property type="entry name" value="hemN_rel"/>
    <property type="match status" value="1"/>
</dbReference>
<protein>
    <recommendedName>
        <fullName evidence="3 10">Heme chaperone HemW</fullName>
    </recommendedName>
</protein>
<dbReference type="InterPro" id="IPR013785">
    <property type="entry name" value="Aldolase_TIM"/>
</dbReference>
<dbReference type="GO" id="GO:0005737">
    <property type="term" value="C:cytoplasm"/>
    <property type="evidence" value="ECO:0007669"/>
    <property type="project" value="UniProtKB-SubCell"/>
</dbReference>
<feature type="domain" description="Radical SAM core" evidence="11">
    <location>
        <begin position="1"/>
        <end position="223"/>
    </location>
</feature>
<dbReference type="SFLD" id="SFLDG01065">
    <property type="entry name" value="anaerobic_coproporphyrinogen-I"/>
    <property type="match status" value="1"/>
</dbReference>
<evidence type="ECO:0000256" key="3">
    <source>
        <dbReference type="ARBA" id="ARBA00017228"/>
    </source>
</evidence>
<keyword evidence="8 10" id="KW-0411">Iron-sulfur</keyword>
<evidence type="ECO:0000256" key="7">
    <source>
        <dbReference type="ARBA" id="ARBA00023004"/>
    </source>
</evidence>
<keyword evidence="5 10" id="KW-0949">S-adenosyl-L-methionine</keyword>
<dbReference type="SMART" id="SM00729">
    <property type="entry name" value="Elp3"/>
    <property type="match status" value="1"/>
</dbReference>
<dbReference type="KEGG" id="epo:Epro_0100"/>
<evidence type="ECO:0000313" key="13">
    <source>
        <dbReference type="Proteomes" id="UP000035337"/>
    </source>
</evidence>
<dbReference type="GO" id="GO:0051539">
    <property type="term" value="F:4 iron, 4 sulfur cluster binding"/>
    <property type="evidence" value="ECO:0007669"/>
    <property type="project" value="UniProtKB-UniRule"/>
</dbReference>
<dbReference type="GO" id="GO:0006779">
    <property type="term" value="P:porphyrin-containing compound biosynthetic process"/>
    <property type="evidence" value="ECO:0007669"/>
    <property type="project" value="InterPro"/>
</dbReference>
<dbReference type="PANTHER" id="PTHR13932">
    <property type="entry name" value="COPROPORPHYRINIGEN III OXIDASE"/>
    <property type="match status" value="1"/>
</dbReference>
<dbReference type="SFLD" id="SFLDG01082">
    <property type="entry name" value="B12-binding_domain_containing"/>
    <property type="match status" value="1"/>
</dbReference>
<evidence type="ECO:0000256" key="1">
    <source>
        <dbReference type="ARBA" id="ARBA00001966"/>
    </source>
</evidence>
<proteinExistence type="inferred from homology"/>
<keyword evidence="10" id="KW-0963">Cytoplasm</keyword>
<dbReference type="PANTHER" id="PTHR13932:SF5">
    <property type="entry name" value="RADICAL S-ADENOSYL METHIONINE DOMAIN-CONTAINING PROTEIN 1, MITOCHONDRIAL"/>
    <property type="match status" value="1"/>
</dbReference>
<comment type="function">
    <text evidence="10">Probably acts as a heme chaperone, transferring heme to an unknown acceptor. Binds one molecule of heme per monomer, possibly covalently. Binds 1 [4Fe-4S] cluster. The cluster is coordinated with 3 cysteines and an exchangeable S-adenosyl-L-methionine.</text>
</comment>
<evidence type="ECO:0000256" key="4">
    <source>
        <dbReference type="ARBA" id="ARBA00022617"/>
    </source>
</evidence>
<dbReference type="AlphaFoldDB" id="A0A0G3WJ48"/>
<dbReference type="RefSeq" id="WP_052569599.1">
    <property type="nucleotide sequence ID" value="NZ_CP009498.1"/>
</dbReference>
<dbReference type="EMBL" id="CP009498">
    <property type="protein sequence ID" value="AKL97479.1"/>
    <property type="molecule type" value="Genomic_DNA"/>
</dbReference>
<keyword evidence="7 10" id="KW-0408">Iron</keyword>
<keyword evidence="10" id="KW-0004">4Fe-4S</keyword>
<dbReference type="InterPro" id="IPR006638">
    <property type="entry name" value="Elp3/MiaA/NifB-like_rSAM"/>
</dbReference>
<dbReference type="Pfam" id="PF04055">
    <property type="entry name" value="Radical_SAM"/>
    <property type="match status" value="1"/>
</dbReference>
<evidence type="ECO:0000256" key="10">
    <source>
        <dbReference type="RuleBase" id="RU364116"/>
    </source>
</evidence>
<dbReference type="SFLD" id="SFLDF00288">
    <property type="entry name" value="HemN-like__clustered_with_nucl"/>
    <property type="match status" value="1"/>
</dbReference>
<evidence type="ECO:0000259" key="11">
    <source>
        <dbReference type="PROSITE" id="PS51918"/>
    </source>
</evidence>
<keyword evidence="4 10" id="KW-0349">Heme</keyword>
<dbReference type="InterPro" id="IPR058240">
    <property type="entry name" value="rSAM_sf"/>
</dbReference>
<dbReference type="InterPro" id="IPR007197">
    <property type="entry name" value="rSAM"/>
</dbReference>
<dbReference type="InterPro" id="IPR004559">
    <property type="entry name" value="HemW-like"/>
</dbReference>
<dbReference type="Proteomes" id="UP000035337">
    <property type="component" value="Chromosome"/>
</dbReference>
<dbReference type="Gene3D" id="3.20.20.70">
    <property type="entry name" value="Aldolase class I"/>
    <property type="match status" value="1"/>
</dbReference>
<evidence type="ECO:0000256" key="6">
    <source>
        <dbReference type="ARBA" id="ARBA00022723"/>
    </source>
</evidence>
<gene>
    <name evidence="12" type="primary">hemN</name>
    <name evidence="12" type="ORF">Epro_0100</name>
</gene>
<dbReference type="SFLD" id="SFLDS00029">
    <property type="entry name" value="Radical_SAM"/>
    <property type="match status" value="1"/>
</dbReference>
<evidence type="ECO:0000256" key="5">
    <source>
        <dbReference type="ARBA" id="ARBA00022691"/>
    </source>
</evidence>
<comment type="cofactor">
    <cofactor evidence="1">
        <name>[4Fe-4S] cluster</name>
        <dbReference type="ChEBI" id="CHEBI:49883"/>
    </cofactor>
</comment>
<evidence type="ECO:0000256" key="8">
    <source>
        <dbReference type="ARBA" id="ARBA00023014"/>
    </source>
</evidence>
<dbReference type="PATRIC" id="fig|1408281.3.peg.101"/>
<organism evidence="12 13">
    <name type="scientific">Endomicrobium proavitum</name>
    <dbReference type="NCBI Taxonomy" id="1408281"/>
    <lineage>
        <taxon>Bacteria</taxon>
        <taxon>Pseudomonadati</taxon>
        <taxon>Elusimicrobiota</taxon>
        <taxon>Endomicrobiia</taxon>
        <taxon>Endomicrobiales</taxon>
        <taxon>Endomicrobiaceae</taxon>
        <taxon>Endomicrobium</taxon>
    </lineage>
</organism>
<evidence type="ECO:0000256" key="2">
    <source>
        <dbReference type="ARBA" id="ARBA00006100"/>
    </source>
</evidence>